<dbReference type="GO" id="GO:0005886">
    <property type="term" value="C:plasma membrane"/>
    <property type="evidence" value="ECO:0007669"/>
    <property type="project" value="TreeGrafter"/>
</dbReference>
<sequence>MASTAAAGLIAVPALTLALLVNFDWNRARPWLDARVSEALGRPVVIAGTLTLHWQAQRTGPASWRGMIPWPHWVAQDIHIGNPPDMALPGAGAEAPPLATEMARIKGLSFSLNPLALLDKRLVIPVLSFASPTVSLRRDADGRNNWSFRNALGPSPWKLEVQRVIMSRGSVHLSDAIRHADLTADLDSVAADPVYGLAWQLRGRLNGRQVTGAGKAGAVLSLQHQTTPYPISAALHVGSTVIAVAGTLLRPTDLAALDLQLQVSGVSMARLYALSGIVMPETPPYTTRGHLIGTLGPRGNLWRYQQFSGRVGSSLISGNLDYQSQQPRPLLSGVVVSQRLRFSDLASLIGADSNASKTRRGGAAVQPANKLLPVERFKTERWTSIDADIDFRADRIIHNADLPIDKLTTHLHLRDGVLSLSPLKLDLAGGSLSANISLDGSGRAGKNAIKAKMKVTARQVRLKQLFPGLRALRASAGEINGDAKLSATGDSVASLLGAANGEVKTLINQGTVSKLLLEEMGLNIGNVILTRLAGDRQVKLNCLAADFGVSAGVMHSHSFIIDTDDAILDVTGDIDLAREQVNLVIDPKSKGLRVLSLRAPLYVRGSFKEPRLSIDKGVLAMRAGGALALAALLPAAALIPLIKTGPEDSSDCSGLLAAARVKPVAPPPGKTYHGRRK</sequence>
<feature type="domain" description="AsmA" evidence="1">
    <location>
        <begin position="9"/>
        <end position="149"/>
    </location>
</feature>
<reference evidence="2" key="1">
    <citation type="submission" date="2016-10" db="EMBL/GenBank/DDBJ databases">
        <title>Sequence of Gallionella enrichment culture.</title>
        <authorList>
            <person name="Poehlein A."/>
            <person name="Muehling M."/>
            <person name="Daniel R."/>
        </authorList>
    </citation>
    <scope>NUCLEOTIDE SEQUENCE</scope>
</reference>
<accession>A0A1J5R901</accession>
<dbReference type="EMBL" id="MLJW01000230">
    <property type="protein sequence ID" value="OIQ92494.1"/>
    <property type="molecule type" value="Genomic_DNA"/>
</dbReference>
<name>A0A1J5R901_9ZZZZ</name>
<gene>
    <name evidence="2" type="ORF">GALL_255670</name>
</gene>
<evidence type="ECO:0000313" key="2">
    <source>
        <dbReference type="EMBL" id="OIQ92494.1"/>
    </source>
</evidence>
<dbReference type="GO" id="GO:0090313">
    <property type="term" value="P:regulation of protein targeting to membrane"/>
    <property type="evidence" value="ECO:0007669"/>
    <property type="project" value="TreeGrafter"/>
</dbReference>
<feature type="domain" description="AsmA" evidence="1">
    <location>
        <begin position="175"/>
        <end position="557"/>
    </location>
</feature>
<protein>
    <submittedName>
        <fullName evidence="2">Putative assembly protein</fullName>
    </submittedName>
</protein>
<organism evidence="2">
    <name type="scientific">mine drainage metagenome</name>
    <dbReference type="NCBI Taxonomy" id="410659"/>
    <lineage>
        <taxon>unclassified sequences</taxon>
        <taxon>metagenomes</taxon>
        <taxon>ecological metagenomes</taxon>
    </lineage>
</organism>
<dbReference type="Pfam" id="PF05170">
    <property type="entry name" value="AsmA"/>
    <property type="match status" value="2"/>
</dbReference>
<dbReference type="PANTHER" id="PTHR30441:SF9">
    <property type="entry name" value="ASMA FAMILY PROTEIN YHJG"/>
    <property type="match status" value="1"/>
</dbReference>
<evidence type="ECO:0000259" key="1">
    <source>
        <dbReference type="Pfam" id="PF05170"/>
    </source>
</evidence>
<dbReference type="InterPro" id="IPR007844">
    <property type="entry name" value="AsmA"/>
</dbReference>
<dbReference type="InterPro" id="IPR052894">
    <property type="entry name" value="AsmA-related"/>
</dbReference>
<dbReference type="AlphaFoldDB" id="A0A1J5R901"/>
<dbReference type="PANTHER" id="PTHR30441">
    <property type="entry name" value="DUF748 DOMAIN-CONTAINING PROTEIN"/>
    <property type="match status" value="1"/>
</dbReference>
<proteinExistence type="predicted"/>
<comment type="caution">
    <text evidence="2">The sequence shown here is derived from an EMBL/GenBank/DDBJ whole genome shotgun (WGS) entry which is preliminary data.</text>
</comment>